<dbReference type="AlphaFoldDB" id="A0A0E9S9L6"/>
<evidence type="ECO:0000313" key="1">
    <source>
        <dbReference type="EMBL" id="JAH38099.1"/>
    </source>
</evidence>
<name>A0A0E9S9L6_ANGAN</name>
<organism evidence="1">
    <name type="scientific">Anguilla anguilla</name>
    <name type="common">European freshwater eel</name>
    <name type="synonym">Muraena anguilla</name>
    <dbReference type="NCBI Taxonomy" id="7936"/>
    <lineage>
        <taxon>Eukaryota</taxon>
        <taxon>Metazoa</taxon>
        <taxon>Chordata</taxon>
        <taxon>Craniata</taxon>
        <taxon>Vertebrata</taxon>
        <taxon>Euteleostomi</taxon>
        <taxon>Actinopterygii</taxon>
        <taxon>Neopterygii</taxon>
        <taxon>Teleostei</taxon>
        <taxon>Anguilliformes</taxon>
        <taxon>Anguillidae</taxon>
        <taxon>Anguilla</taxon>
    </lineage>
</organism>
<dbReference type="EMBL" id="GBXM01070478">
    <property type="protein sequence ID" value="JAH38099.1"/>
    <property type="molecule type" value="Transcribed_RNA"/>
</dbReference>
<sequence length="20" mass="2110">MCSWACVCAPFTDILVHVGG</sequence>
<protein>
    <submittedName>
        <fullName evidence="1">Uncharacterized protein</fullName>
    </submittedName>
</protein>
<proteinExistence type="predicted"/>
<reference evidence="1" key="2">
    <citation type="journal article" date="2015" name="Fish Shellfish Immunol.">
        <title>Early steps in the European eel (Anguilla anguilla)-Vibrio vulnificus interaction in the gills: Role of the RtxA13 toxin.</title>
        <authorList>
            <person name="Callol A."/>
            <person name="Pajuelo D."/>
            <person name="Ebbesson L."/>
            <person name="Teles M."/>
            <person name="MacKenzie S."/>
            <person name="Amaro C."/>
        </authorList>
    </citation>
    <scope>NUCLEOTIDE SEQUENCE</scope>
</reference>
<accession>A0A0E9S9L6</accession>
<reference evidence="1" key="1">
    <citation type="submission" date="2014-11" db="EMBL/GenBank/DDBJ databases">
        <authorList>
            <person name="Amaro Gonzalez C."/>
        </authorList>
    </citation>
    <scope>NUCLEOTIDE SEQUENCE</scope>
</reference>